<gene>
    <name evidence="5" type="ORF">GETHPA_08910</name>
</gene>
<dbReference type="PANTHER" id="PTHR43546:SF3">
    <property type="entry name" value="UPF0173 METAL-DEPENDENT HYDROLASE MJ1163"/>
    <property type="match status" value="1"/>
</dbReference>
<sequence>MRRSMLLSLVAVPVLLAAAPAPRAKAPFKVTWLGHAAFEVVSPGGTDLLIDPFLTQDPATPAADKDLAKYKPAAILVTHSHGDHVGDTVAIAKASGAKVIAAYELASSLGLPGDQILGCNVGGRLQVGDVTIHVVPAMHGSTPGGRPVGFVLTFKDGRSLYHTGDTWIFGDMSLIQELYHPDLLLLCVGGGPYTEDPATAALAVRKYFHPSAIVPMHYGTFPPLAKEDEVRKAFAGDKRLRVMKTGETLTF</sequence>
<dbReference type="EMBL" id="BSDD01000001">
    <property type="protein sequence ID" value="GLH69358.1"/>
    <property type="molecule type" value="Genomic_DNA"/>
</dbReference>
<dbReference type="NCBIfam" id="NF001911">
    <property type="entry name" value="PRK00685.1"/>
    <property type="match status" value="1"/>
</dbReference>
<dbReference type="InterPro" id="IPR022877">
    <property type="entry name" value="UPF0173"/>
</dbReference>
<comment type="similarity">
    <text evidence="2">Belongs to the UPF0173 family.</text>
</comment>
<evidence type="ECO:0000256" key="1">
    <source>
        <dbReference type="ARBA" id="ARBA00022801"/>
    </source>
</evidence>
<dbReference type="PANTHER" id="PTHR43546">
    <property type="entry name" value="UPF0173 METAL-DEPENDENT HYDROLASE MJ1163-RELATED"/>
    <property type="match status" value="1"/>
</dbReference>
<evidence type="ECO:0000256" key="2">
    <source>
        <dbReference type="HAMAP-Rule" id="MF_00457"/>
    </source>
</evidence>
<keyword evidence="1 2" id="KW-0378">Hydrolase</keyword>
<feature type="signal peptide" evidence="3">
    <location>
        <begin position="1"/>
        <end position="26"/>
    </location>
</feature>
<accession>A0ABQ5Q4B7</accession>
<dbReference type="RefSeq" id="WP_285723355.1">
    <property type="nucleotide sequence ID" value="NZ_BSDD01000001.1"/>
</dbReference>
<keyword evidence="3" id="KW-0732">Signal</keyword>
<name>A0ABQ5Q4B7_9BACT</name>
<feature type="chain" id="PRO_5046141845" description="UPF0173 metal-dependent hydrolase GETHPA_08910" evidence="3">
    <location>
        <begin position="27"/>
        <end position="251"/>
    </location>
</feature>
<dbReference type="InterPro" id="IPR001279">
    <property type="entry name" value="Metallo-B-lactamas"/>
</dbReference>
<dbReference type="CDD" id="cd06262">
    <property type="entry name" value="metallo-hydrolase-like_MBL-fold"/>
    <property type="match status" value="1"/>
</dbReference>
<dbReference type="HAMAP" id="MF_00457">
    <property type="entry name" value="UPF0173"/>
    <property type="match status" value="1"/>
</dbReference>
<evidence type="ECO:0000259" key="4">
    <source>
        <dbReference type="SMART" id="SM00849"/>
    </source>
</evidence>
<dbReference type="InterPro" id="IPR050114">
    <property type="entry name" value="UPF0173_UPF0282_UlaG_hydrolase"/>
</dbReference>
<evidence type="ECO:0000256" key="3">
    <source>
        <dbReference type="SAM" id="SignalP"/>
    </source>
</evidence>
<comment type="caution">
    <text evidence="5">The sequence shown here is derived from an EMBL/GenBank/DDBJ whole genome shotgun (WGS) entry which is preliminary data.</text>
</comment>
<evidence type="ECO:0000313" key="5">
    <source>
        <dbReference type="EMBL" id="GLH69358.1"/>
    </source>
</evidence>
<reference evidence="5 6" key="1">
    <citation type="journal article" date="2023" name="Antonie Van Leeuwenhoek">
        <title>Mesoterricola silvestris gen. nov., sp. nov., Mesoterricola sediminis sp. nov., Geothrix oryzae sp. nov., Geothrix edaphica sp. nov., Geothrix rubra sp. nov., and Geothrix limicola sp. nov., six novel members of Acidobacteriota isolated from soils.</title>
        <authorList>
            <person name="Itoh H."/>
            <person name="Sugisawa Y."/>
            <person name="Mise K."/>
            <person name="Xu Z."/>
            <person name="Kuniyasu M."/>
            <person name="Ushijima N."/>
            <person name="Kawano K."/>
            <person name="Kobayashi E."/>
            <person name="Shiratori Y."/>
            <person name="Masuda Y."/>
            <person name="Senoo K."/>
        </authorList>
    </citation>
    <scope>NUCLEOTIDE SEQUENCE [LARGE SCALE GENOMIC DNA]</scope>
    <source>
        <strain evidence="5 6">Red803</strain>
    </source>
</reference>
<keyword evidence="6" id="KW-1185">Reference proteome</keyword>
<evidence type="ECO:0000313" key="6">
    <source>
        <dbReference type="Proteomes" id="UP001165089"/>
    </source>
</evidence>
<organism evidence="5 6">
    <name type="scientific">Geothrix rubra</name>
    <dbReference type="NCBI Taxonomy" id="2927977"/>
    <lineage>
        <taxon>Bacteria</taxon>
        <taxon>Pseudomonadati</taxon>
        <taxon>Acidobacteriota</taxon>
        <taxon>Holophagae</taxon>
        <taxon>Holophagales</taxon>
        <taxon>Holophagaceae</taxon>
        <taxon>Geothrix</taxon>
    </lineage>
</organism>
<dbReference type="Pfam" id="PF13483">
    <property type="entry name" value="Lactamase_B_3"/>
    <property type="match status" value="1"/>
</dbReference>
<dbReference type="InterPro" id="IPR036866">
    <property type="entry name" value="RibonucZ/Hydroxyglut_hydro"/>
</dbReference>
<dbReference type="Proteomes" id="UP001165089">
    <property type="component" value="Unassembled WGS sequence"/>
</dbReference>
<dbReference type="Gene3D" id="3.60.15.10">
    <property type="entry name" value="Ribonuclease Z/Hydroxyacylglutathione hydrolase-like"/>
    <property type="match status" value="1"/>
</dbReference>
<proteinExistence type="inferred from homology"/>
<feature type="domain" description="Metallo-beta-lactamase" evidence="4">
    <location>
        <begin position="34"/>
        <end position="217"/>
    </location>
</feature>
<dbReference type="SMART" id="SM00849">
    <property type="entry name" value="Lactamase_B"/>
    <property type="match status" value="1"/>
</dbReference>
<dbReference type="GO" id="GO:0016787">
    <property type="term" value="F:hydrolase activity"/>
    <property type="evidence" value="ECO:0007669"/>
    <property type="project" value="UniProtKB-KW"/>
</dbReference>
<dbReference type="SUPFAM" id="SSF56281">
    <property type="entry name" value="Metallo-hydrolase/oxidoreductase"/>
    <property type="match status" value="1"/>
</dbReference>
<protein>
    <recommendedName>
        <fullName evidence="2">UPF0173 metal-dependent hydrolase GETHPA_08910</fullName>
    </recommendedName>
</protein>